<gene>
    <name evidence="2" type="ORF">H9564_07965</name>
</gene>
<organism evidence="2 3">
    <name type="scientific">Limosilactobacillus avistercoris</name>
    <dbReference type="NCBI Taxonomy" id="2762243"/>
    <lineage>
        <taxon>Bacteria</taxon>
        <taxon>Bacillati</taxon>
        <taxon>Bacillota</taxon>
        <taxon>Bacilli</taxon>
        <taxon>Lactobacillales</taxon>
        <taxon>Lactobacillaceae</taxon>
        <taxon>Limosilactobacillus</taxon>
    </lineage>
</organism>
<dbReference type="RefSeq" id="WP_191684944.1">
    <property type="nucleotide sequence ID" value="NZ_JACSQW010000024.1"/>
</dbReference>
<dbReference type="Pfam" id="PF01883">
    <property type="entry name" value="FeS_assembly_P"/>
    <property type="match status" value="1"/>
</dbReference>
<protein>
    <submittedName>
        <fullName evidence="2">Metal-sulfur cluster assembly factor</fullName>
    </submittedName>
</protein>
<dbReference type="SUPFAM" id="SSF117916">
    <property type="entry name" value="Fe-S cluster assembly (FSCA) domain-like"/>
    <property type="match status" value="1"/>
</dbReference>
<name>A0ABR8PEA3_9LACO</name>
<dbReference type="PANTHER" id="PTHR42831:SF1">
    <property type="entry name" value="FE-S PROTEIN MATURATION AUXILIARY FACTOR YITW"/>
    <property type="match status" value="1"/>
</dbReference>
<feature type="domain" description="MIP18 family-like" evidence="1">
    <location>
        <begin position="9"/>
        <end position="82"/>
    </location>
</feature>
<dbReference type="InterPro" id="IPR034904">
    <property type="entry name" value="FSCA_dom_sf"/>
</dbReference>
<dbReference type="InterPro" id="IPR052339">
    <property type="entry name" value="Fe-S_Maturation_MIP18"/>
</dbReference>
<dbReference type="PANTHER" id="PTHR42831">
    <property type="entry name" value="FE-S PROTEIN MATURATION AUXILIARY FACTOR YITW"/>
    <property type="match status" value="1"/>
</dbReference>
<dbReference type="Proteomes" id="UP000616837">
    <property type="component" value="Unassembled WGS sequence"/>
</dbReference>
<proteinExistence type="predicted"/>
<sequence>MDKQLSANEQAVMTALKKVIDPELGIDLVNLGLIYGVDVDDDGNCIVTMTLTTMGCPISDVLYAMIKKAVLGTPQIETCKINLVWEPAWTPDKMSRFARIALGVRF</sequence>
<comment type="caution">
    <text evidence="2">The sequence shown here is derived from an EMBL/GenBank/DDBJ whole genome shotgun (WGS) entry which is preliminary data.</text>
</comment>
<dbReference type="EMBL" id="JACSQW010000024">
    <property type="protein sequence ID" value="MBD7895617.1"/>
    <property type="molecule type" value="Genomic_DNA"/>
</dbReference>
<evidence type="ECO:0000313" key="3">
    <source>
        <dbReference type="Proteomes" id="UP000616837"/>
    </source>
</evidence>
<dbReference type="InterPro" id="IPR002744">
    <property type="entry name" value="MIP18-like"/>
</dbReference>
<accession>A0ABR8PEA3</accession>
<dbReference type="Gene3D" id="3.30.300.130">
    <property type="entry name" value="Fe-S cluster assembly (FSCA)"/>
    <property type="match status" value="1"/>
</dbReference>
<reference evidence="2 3" key="1">
    <citation type="submission" date="2020-08" db="EMBL/GenBank/DDBJ databases">
        <title>A Genomic Blueprint of the Chicken Gut Microbiome.</title>
        <authorList>
            <person name="Gilroy R."/>
            <person name="Ravi A."/>
            <person name="Getino M."/>
            <person name="Pursley I."/>
            <person name="Horton D.L."/>
            <person name="Alikhan N.-F."/>
            <person name="Baker D."/>
            <person name="Gharbi K."/>
            <person name="Hall N."/>
            <person name="Watson M."/>
            <person name="Adriaenssens E.M."/>
            <person name="Foster-Nyarko E."/>
            <person name="Jarju S."/>
            <person name="Secka A."/>
            <person name="Antonio M."/>
            <person name="Oren A."/>
            <person name="Chaudhuri R."/>
            <person name="La Ragione R.M."/>
            <person name="Hildebrand F."/>
            <person name="Pallen M.J."/>
        </authorList>
    </citation>
    <scope>NUCLEOTIDE SEQUENCE [LARGE SCALE GENOMIC DNA]</scope>
    <source>
        <strain evidence="2 3">Sa3CUN2</strain>
    </source>
</reference>
<keyword evidence="3" id="KW-1185">Reference proteome</keyword>
<evidence type="ECO:0000259" key="1">
    <source>
        <dbReference type="Pfam" id="PF01883"/>
    </source>
</evidence>
<evidence type="ECO:0000313" key="2">
    <source>
        <dbReference type="EMBL" id="MBD7895617.1"/>
    </source>
</evidence>